<proteinExistence type="predicted"/>
<reference evidence="1" key="1">
    <citation type="submission" date="2023-03" db="EMBL/GenBank/DDBJ databases">
        <authorList>
            <person name="Cremers G."/>
            <person name="Picone N."/>
        </authorList>
    </citation>
    <scope>NUCLEOTIDE SEQUENCE</scope>
    <source>
        <strain evidence="1">Sample_alias</strain>
    </source>
</reference>
<sequence>MRSIPSITTGRTRSVTIPGSAFWMRNLLEGGMGGHGLSLRGAQDALASLGDPLSQILSERTAPNRALLSDSLRADGLLQKIDLLSLFASPPR</sequence>
<keyword evidence="2" id="KW-1185">Reference proteome</keyword>
<gene>
    <name evidence="1" type="ORF">MFUM_2264</name>
</gene>
<organism evidence="1 2">
    <name type="scientific">Candidatus Methylacidiphilum fumarolicum</name>
    <dbReference type="NCBI Taxonomy" id="591154"/>
    <lineage>
        <taxon>Bacteria</taxon>
        <taxon>Pseudomonadati</taxon>
        <taxon>Verrucomicrobiota</taxon>
        <taxon>Methylacidiphilae</taxon>
        <taxon>Methylacidiphilales</taxon>
        <taxon>Methylacidiphilaceae</taxon>
        <taxon>Methylacidiphilum (ex Ratnadevi et al. 2023)</taxon>
    </lineage>
</organism>
<name>A0ABN8XH38_9BACT</name>
<evidence type="ECO:0000313" key="1">
    <source>
        <dbReference type="EMBL" id="CAI9086573.1"/>
    </source>
</evidence>
<accession>A0ABN8XH38</accession>
<dbReference type="EMBL" id="OX458932">
    <property type="protein sequence ID" value="CAI9086573.1"/>
    <property type="molecule type" value="Genomic_DNA"/>
</dbReference>
<dbReference type="Proteomes" id="UP001161497">
    <property type="component" value="Chromosome"/>
</dbReference>
<protein>
    <submittedName>
        <fullName evidence="1">Uncharacterized protein</fullName>
    </submittedName>
</protein>
<evidence type="ECO:0000313" key="2">
    <source>
        <dbReference type="Proteomes" id="UP001161497"/>
    </source>
</evidence>